<organism evidence="2 3">
    <name type="scientific">Paenibacillus profundus</name>
    <dbReference type="NCBI Taxonomy" id="1173085"/>
    <lineage>
        <taxon>Bacteria</taxon>
        <taxon>Bacillati</taxon>
        <taxon>Bacillota</taxon>
        <taxon>Bacilli</taxon>
        <taxon>Bacillales</taxon>
        <taxon>Paenibacillaceae</taxon>
        <taxon>Paenibacillus</taxon>
    </lineage>
</organism>
<gene>
    <name evidence="2" type="ORF">LQV63_09920</name>
</gene>
<feature type="domain" description="DUF6558" evidence="1">
    <location>
        <begin position="8"/>
        <end position="110"/>
    </location>
</feature>
<dbReference type="Gene3D" id="2.40.30.200">
    <property type="match status" value="1"/>
</dbReference>
<evidence type="ECO:0000313" key="3">
    <source>
        <dbReference type="Proteomes" id="UP001199916"/>
    </source>
</evidence>
<dbReference type="InterPro" id="IPR046688">
    <property type="entry name" value="DUF6558_N"/>
</dbReference>
<evidence type="ECO:0000313" key="2">
    <source>
        <dbReference type="EMBL" id="MCE5169629.1"/>
    </source>
</evidence>
<accession>A0ABS8YJA7</accession>
<evidence type="ECO:0000259" key="1">
    <source>
        <dbReference type="Pfam" id="PF20195"/>
    </source>
</evidence>
<dbReference type="InterPro" id="IPR006520">
    <property type="entry name" value="Dit_BPSPP_N"/>
</dbReference>
<dbReference type="Pfam" id="PF20195">
    <property type="entry name" value="DUF6558"/>
    <property type="match status" value="1"/>
</dbReference>
<protein>
    <submittedName>
        <fullName evidence="2">Phage tail family protein</fullName>
    </submittedName>
</protein>
<sequence>MTIRSSEYFSYAGIKCSDYGIVNVNINSGLLEEPFAAPRTLQEVSIGGRSKPYFQGIAKDPLKFQVSFAFEQTWDTRQIREIARWLTEQDYYKELIFSSDPERVFYALAVDEPTLVHNALAQGYVNLTFRCDSPYSYSPVYSSPLYEWQDTRLDHRINDFSAGTKTGLAVDASGQLVLDSKVPRWSDYSGAAWPDIT</sequence>
<proteinExistence type="predicted"/>
<name>A0ABS8YJA7_9BACL</name>
<dbReference type="Proteomes" id="UP001199916">
    <property type="component" value="Unassembled WGS sequence"/>
</dbReference>
<dbReference type="EMBL" id="JAJNBZ010000005">
    <property type="protein sequence ID" value="MCE5169629.1"/>
    <property type="molecule type" value="Genomic_DNA"/>
</dbReference>
<keyword evidence="3" id="KW-1185">Reference proteome</keyword>
<comment type="caution">
    <text evidence="2">The sequence shown here is derived from an EMBL/GenBank/DDBJ whole genome shotgun (WGS) entry which is preliminary data.</text>
</comment>
<dbReference type="RefSeq" id="WP_233696546.1">
    <property type="nucleotide sequence ID" value="NZ_JAJNBZ010000005.1"/>
</dbReference>
<reference evidence="2 3" key="1">
    <citation type="submission" date="2021-11" db="EMBL/GenBank/DDBJ databases">
        <title>Draft genome sequence of Paenibacillus profundus YoMME, a new Gram-positive bacteria with exoelectrogenic properties.</title>
        <authorList>
            <person name="Hubenova Y."/>
            <person name="Hubenova E."/>
            <person name="Manasiev Y."/>
            <person name="Peykov S."/>
            <person name="Mitov M."/>
        </authorList>
    </citation>
    <scope>NUCLEOTIDE SEQUENCE [LARGE SCALE GENOMIC DNA]</scope>
    <source>
        <strain evidence="2 3">YoMME</strain>
    </source>
</reference>
<dbReference type="NCBIfam" id="TIGR01633">
    <property type="entry name" value="phi3626_gp14_N"/>
    <property type="match status" value="1"/>
</dbReference>